<dbReference type="FunFam" id="2.60.34.10:FF:000012">
    <property type="entry name" value="Heat shock 70 kDa protein"/>
    <property type="match status" value="1"/>
</dbReference>
<evidence type="ECO:0000256" key="4">
    <source>
        <dbReference type="SAM" id="Coils"/>
    </source>
</evidence>
<dbReference type="Gene3D" id="3.30.420.40">
    <property type="match status" value="2"/>
</dbReference>
<comment type="similarity">
    <text evidence="1">Belongs to the heat shock protein 70 family.</text>
</comment>
<keyword evidence="4" id="KW-0175">Coiled coil</keyword>
<gene>
    <name evidence="5" type="ORF">M0R45_007353</name>
</gene>
<evidence type="ECO:0000256" key="2">
    <source>
        <dbReference type="ARBA" id="ARBA00022741"/>
    </source>
</evidence>
<dbReference type="Gene3D" id="2.60.34.10">
    <property type="entry name" value="Substrate Binding Domain Of DNAk, Chain A, domain 1"/>
    <property type="match status" value="1"/>
</dbReference>
<keyword evidence="6" id="KW-1185">Reference proteome</keyword>
<dbReference type="InterPro" id="IPR043129">
    <property type="entry name" value="ATPase_NBD"/>
</dbReference>
<evidence type="ECO:0000313" key="5">
    <source>
        <dbReference type="EMBL" id="KAK9941654.1"/>
    </source>
</evidence>
<dbReference type="PANTHER" id="PTHR19375">
    <property type="entry name" value="HEAT SHOCK PROTEIN 70KDA"/>
    <property type="match status" value="1"/>
</dbReference>
<dbReference type="Pfam" id="PF00012">
    <property type="entry name" value="HSP70"/>
    <property type="match status" value="1"/>
</dbReference>
<reference evidence="5 6" key="1">
    <citation type="journal article" date="2023" name="G3 (Bethesda)">
        <title>A chromosome-length genome assembly and annotation of blackberry (Rubus argutus, cv. 'Hillquist').</title>
        <authorList>
            <person name="Bruna T."/>
            <person name="Aryal R."/>
            <person name="Dudchenko O."/>
            <person name="Sargent D.J."/>
            <person name="Mead D."/>
            <person name="Buti M."/>
            <person name="Cavallini A."/>
            <person name="Hytonen T."/>
            <person name="Andres J."/>
            <person name="Pham M."/>
            <person name="Weisz D."/>
            <person name="Mascagni F."/>
            <person name="Usai G."/>
            <person name="Natali L."/>
            <person name="Bassil N."/>
            <person name="Fernandez G.E."/>
            <person name="Lomsadze A."/>
            <person name="Armour M."/>
            <person name="Olukolu B."/>
            <person name="Poorten T."/>
            <person name="Britton C."/>
            <person name="Davik J."/>
            <person name="Ashrafi H."/>
            <person name="Aiden E.L."/>
            <person name="Borodovsky M."/>
            <person name="Worthington M."/>
        </authorList>
    </citation>
    <scope>NUCLEOTIDE SEQUENCE [LARGE SCALE GENOMIC DNA]</scope>
    <source>
        <strain evidence="5">PI 553951</strain>
    </source>
</reference>
<dbReference type="SUPFAM" id="SSF53067">
    <property type="entry name" value="Actin-like ATPase domain"/>
    <property type="match status" value="1"/>
</dbReference>
<dbReference type="GO" id="GO:0005524">
    <property type="term" value="F:ATP binding"/>
    <property type="evidence" value="ECO:0007669"/>
    <property type="project" value="UniProtKB-KW"/>
</dbReference>
<keyword evidence="3" id="KW-0067">ATP-binding</keyword>
<feature type="coiled-coil region" evidence="4">
    <location>
        <begin position="292"/>
        <end position="319"/>
    </location>
</feature>
<proteinExistence type="inferred from homology"/>
<dbReference type="AlphaFoldDB" id="A0AAW1Y0G2"/>
<protein>
    <submittedName>
        <fullName evidence="5">Uncharacterized protein</fullName>
    </submittedName>
</protein>
<keyword evidence="2" id="KW-0547">Nucleotide-binding</keyword>
<dbReference type="PRINTS" id="PR00301">
    <property type="entry name" value="HEATSHOCK70"/>
</dbReference>
<dbReference type="InterPro" id="IPR013126">
    <property type="entry name" value="Hsp_70_fam"/>
</dbReference>
<dbReference type="PROSITE" id="PS01036">
    <property type="entry name" value="HSP70_3"/>
    <property type="match status" value="1"/>
</dbReference>
<sequence>MNPINTVFDAKRLIGRRFSDPCVKSDMKLWPFKTCLSDAKMDKSMVHDVVLVGGSTRIPKIQQLLQDCFNGKELCKSINPDEAVAYGAAVQAAVLGGGVEKVQDLLLLDVTPLSLSVGLYTRHVSVSIPRNTTIPAKKNGFLYTVVNNQETLIVDVHEGERSRAEDNNLLGTFDLSGIPPGPKGKYPINICFEIDANGILVVSAEEKSLGLKNKITITNNRGRLSKQEIKKMIEEAEKYKVEDEENKKKDVAKIELELYAFNLRESLSDLALDRANKKKIVDAVENALQWLDENQLAECGDYEDEMKKLENLCNSIIAKAKMRRAARTPGLGGGRMDR</sequence>
<accession>A0AAW1Y0G2</accession>
<organism evidence="5 6">
    <name type="scientific">Rubus argutus</name>
    <name type="common">Southern blackberry</name>
    <dbReference type="NCBI Taxonomy" id="59490"/>
    <lineage>
        <taxon>Eukaryota</taxon>
        <taxon>Viridiplantae</taxon>
        <taxon>Streptophyta</taxon>
        <taxon>Embryophyta</taxon>
        <taxon>Tracheophyta</taxon>
        <taxon>Spermatophyta</taxon>
        <taxon>Magnoliopsida</taxon>
        <taxon>eudicotyledons</taxon>
        <taxon>Gunneridae</taxon>
        <taxon>Pentapetalae</taxon>
        <taxon>rosids</taxon>
        <taxon>fabids</taxon>
        <taxon>Rosales</taxon>
        <taxon>Rosaceae</taxon>
        <taxon>Rosoideae</taxon>
        <taxon>Rosoideae incertae sedis</taxon>
        <taxon>Rubus</taxon>
    </lineage>
</organism>
<dbReference type="InterPro" id="IPR029047">
    <property type="entry name" value="HSP70_peptide-bd_sf"/>
</dbReference>
<evidence type="ECO:0000256" key="3">
    <source>
        <dbReference type="ARBA" id="ARBA00022840"/>
    </source>
</evidence>
<dbReference type="GO" id="GO:0140662">
    <property type="term" value="F:ATP-dependent protein folding chaperone"/>
    <property type="evidence" value="ECO:0007669"/>
    <property type="project" value="InterPro"/>
</dbReference>
<dbReference type="InterPro" id="IPR029048">
    <property type="entry name" value="HSP70_C_sf"/>
</dbReference>
<dbReference type="SUPFAM" id="SSF100920">
    <property type="entry name" value="Heat shock protein 70kD (HSP70), peptide-binding domain"/>
    <property type="match status" value="1"/>
</dbReference>
<dbReference type="Proteomes" id="UP001457282">
    <property type="component" value="Unassembled WGS sequence"/>
</dbReference>
<evidence type="ECO:0000313" key="6">
    <source>
        <dbReference type="Proteomes" id="UP001457282"/>
    </source>
</evidence>
<dbReference type="SUPFAM" id="SSF100934">
    <property type="entry name" value="Heat shock protein 70kD (HSP70), C-terminal subdomain"/>
    <property type="match status" value="1"/>
</dbReference>
<evidence type="ECO:0000256" key="1">
    <source>
        <dbReference type="ARBA" id="ARBA00007381"/>
    </source>
</evidence>
<dbReference type="Gene3D" id="3.30.30.30">
    <property type="match status" value="1"/>
</dbReference>
<dbReference type="InterPro" id="IPR018181">
    <property type="entry name" value="Heat_shock_70_CS"/>
</dbReference>
<dbReference type="Gene3D" id="1.20.1270.10">
    <property type="match status" value="1"/>
</dbReference>
<name>A0AAW1Y0G2_RUBAR</name>
<dbReference type="FunFam" id="3.30.30.30:FF:000001">
    <property type="entry name" value="heat shock 70 kDa protein-like"/>
    <property type="match status" value="1"/>
</dbReference>
<comment type="caution">
    <text evidence="5">The sequence shown here is derived from an EMBL/GenBank/DDBJ whole genome shotgun (WGS) entry which is preliminary data.</text>
</comment>
<dbReference type="EMBL" id="JBEDUW010000002">
    <property type="protein sequence ID" value="KAK9941654.1"/>
    <property type="molecule type" value="Genomic_DNA"/>
</dbReference>